<evidence type="ECO:0000313" key="1">
    <source>
        <dbReference type="EMBL" id="MBC5732352.1"/>
    </source>
</evidence>
<evidence type="ECO:0000313" key="2">
    <source>
        <dbReference type="Proteomes" id="UP000661435"/>
    </source>
</evidence>
<proteinExistence type="predicted"/>
<comment type="caution">
    <text evidence="1">The sequence shown here is derived from an EMBL/GenBank/DDBJ whole genome shotgun (WGS) entry which is preliminary data.</text>
</comment>
<accession>A0A8J6IZD6</accession>
<dbReference type="Proteomes" id="UP000661435">
    <property type="component" value="Unassembled WGS sequence"/>
</dbReference>
<organism evidence="1 2">
    <name type="scientific">Lawsonibacter hominis</name>
    <dbReference type="NCBI Taxonomy" id="2763053"/>
    <lineage>
        <taxon>Bacteria</taxon>
        <taxon>Bacillati</taxon>
        <taxon>Bacillota</taxon>
        <taxon>Clostridia</taxon>
        <taxon>Eubacteriales</taxon>
        <taxon>Oscillospiraceae</taxon>
        <taxon>Lawsonibacter</taxon>
    </lineage>
</organism>
<dbReference type="EMBL" id="JACOPP010000001">
    <property type="protein sequence ID" value="MBC5732352.1"/>
    <property type="molecule type" value="Genomic_DNA"/>
</dbReference>
<dbReference type="RefSeq" id="WP_186906251.1">
    <property type="nucleotide sequence ID" value="NZ_JACOPP010000001.1"/>
</dbReference>
<dbReference type="AlphaFoldDB" id="A0A8J6IZD6"/>
<reference evidence="1" key="1">
    <citation type="submission" date="2020-08" db="EMBL/GenBank/DDBJ databases">
        <title>Genome public.</title>
        <authorList>
            <person name="Liu C."/>
            <person name="Sun Q."/>
        </authorList>
    </citation>
    <scope>NUCLEOTIDE SEQUENCE</scope>
    <source>
        <strain evidence="1">NSJ-51</strain>
    </source>
</reference>
<protein>
    <submittedName>
        <fullName evidence="1">Uncharacterized protein</fullName>
    </submittedName>
</protein>
<sequence>MDYDGLFSDAYSSGNPSSYISNNYKKYGFTNVSGLTKDYENWVKAADKGPGYDSVWMNARRKYDNGATTGEIVNYLVERAQAGQISVFGQEYILDRLGLDK</sequence>
<keyword evidence="2" id="KW-1185">Reference proteome</keyword>
<name>A0A8J6IZD6_9FIRM</name>
<gene>
    <name evidence="1" type="ORF">H8S57_01250</name>
</gene>